<dbReference type="GO" id="GO:0046872">
    <property type="term" value="F:metal ion binding"/>
    <property type="evidence" value="ECO:0007669"/>
    <property type="project" value="InterPro"/>
</dbReference>
<sequence>MAGEAGRPERMLAAALEKEEQGRNFYREAAEKCSVAPGKELFSTLVIEEEIHIKRIRQISESLQAGNPWTEDWKALKGTNENLRNLMQDRIRLLGPEARAAKGDLDVVEIGIQMEQGSILFYEDELKKASDPLEIEFIKKMIAEEHTHFASLEDLKLFLTDPKSWYIEKEKPSLDGA</sequence>
<dbReference type="AlphaFoldDB" id="I4C316"/>
<gene>
    <name evidence="2" type="ordered locus">Desti_1244</name>
</gene>
<dbReference type="Pfam" id="PF02915">
    <property type="entry name" value="Rubrerythrin"/>
    <property type="match status" value="1"/>
</dbReference>
<dbReference type="CDD" id="cd01045">
    <property type="entry name" value="Ferritin_like_AB"/>
    <property type="match status" value="1"/>
</dbReference>
<protein>
    <recommendedName>
        <fullName evidence="1">Rubrerythrin diiron-binding domain-containing protein</fullName>
    </recommendedName>
</protein>
<dbReference type="OrthoDB" id="5510528at2"/>
<dbReference type="Gene3D" id="1.20.1260.10">
    <property type="match status" value="1"/>
</dbReference>
<dbReference type="InterPro" id="IPR009078">
    <property type="entry name" value="Ferritin-like_SF"/>
</dbReference>
<dbReference type="InterPro" id="IPR012347">
    <property type="entry name" value="Ferritin-like"/>
</dbReference>
<reference evidence="3" key="1">
    <citation type="submission" date="2012-06" db="EMBL/GenBank/DDBJ databases">
        <title>Complete sequence of chromosome of Desulfomonile tiedjei DSM 6799.</title>
        <authorList>
            <person name="Lucas S."/>
            <person name="Copeland A."/>
            <person name="Lapidus A."/>
            <person name="Glavina del Rio T."/>
            <person name="Dalin E."/>
            <person name="Tice H."/>
            <person name="Bruce D."/>
            <person name="Goodwin L."/>
            <person name="Pitluck S."/>
            <person name="Peters L."/>
            <person name="Ovchinnikova G."/>
            <person name="Zeytun A."/>
            <person name="Lu M."/>
            <person name="Kyrpides N."/>
            <person name="Mavromatis K."/>
            <person name="Ivanova N."/>
            <person name="Brettin T."/>
            <person name="Detter J.C."/>
            <person name="Han C."/>
            <person name="Larimer F."/>
            <person name="Land M."/>
            <person name="Hauser L."/>
            <person name="Markowitz V."/>
            <person name="Cheng J.-F."/>
            <person name="Hugenholtz P."/>
            <person name="Woyke T."/>
            <person name="Wu D."/>
            <person name="Spring S."/>
            <person name="Schroeder M."/>
            <person name="Brambilla E."/>
            <person name="Klenk H.-P."/>
            <person name="Eisen J.A."/>
        </authorList>
    </citation>
    <scope>NUCLEOTIDE SEQUENCE [LARGE SCALE GENOMIC DNA]</scope>
    <source>
        <strain evidence="3">ATCC 49306 / DSM 6799 / DCB-1</strain>
    </source>
</reference>
<dbReference type="SUPFAM" id="SSF47240">
    <property type="entry name" value="Ferritin-like"/>
    <property type="match status" value="1"/>
</dbReference>
<accession>I4C316</accession>
<evidence type="ECO:0000313" key="3">
    <source>
        <dbReference type="Proteomes" id="UP000006055"/>
    </source>
</evidence>
<dbReference type="RefSeq" id="WP_014809109.1">
    <property type="nucleotide sequence ID" value="NC_018025.1"/>
</dbReference>
<dbReference type="EMBL" id="CP003360">
    <property type="protein sequence ID" value="AFM23957.1"/>
    <property type="molecule type" value="Genomic_DNA"/>
</dbReference>
<proteinExistence type="predicted"/>
<dbReference type="GO" id="GO:0016491">
    <property type="term" value="F:oxidoreductase activity"/>
    <property type="evidence" value="ECO:0007669"/>
    <property type="project" value="InterPro"/>
</dbReference>
<dbReference type="eggNOG" id="COG1633">
    <property type="taxonomic scope" value="Bacteria"/>
</dbReference>
<dbReference type="HOGENOM" id="CLU_125830_1_0_7"/>
<dbReference type="Proteomes" id="UP000006055">
    <property type="component" value="Chromosome"/>
</dbReference>
<dbReference type="STRING" id="706587.Desti_1244"/>
<keyword evidence="3" id="KW-1185">Reference proteome</keyword>
<evidence type="ECO:0000259" key="1">
    <source>
        <dbReference type="Pfam" id="PF02915"/>
    </source>
</evidence>
<name>I4C316_DESTA</name>
<feature type="domain" description="Rubrerythrin diiron-binding" evidence="1">
    <location>
        <begin position="11"/>
        <end position="155"/>
    </location>
</feature>
<dbReference type="KEGG" id="dti:Desti_1244"/>
<evidence type="ECO:0000313" key="2">
    <source>
        <dbReference type="EMBL" id="AFM23957.1"/>
    </source>
</evidence>
<dbReference type="InterPro" id="IPR003251">
    <property type="entry name" value="Rr_diiron-bd_dom"/>
</dbReference>
<organism evidence="2 3">
    <name type="scientific">Desulfomonile tiedjei (strain ATCC 49306 / DSM 6799 / DCB-1)</name>
    <dbReference type="NCBI Taxonomy" id="706587"/>
    <lineage>
        <taxon>Bacteria</taxon>
        <taxon>Pseudomonadati</taxon>
        <taxon>Thermodesulfobacteriota</taxon>
        <taxon>Desulfomonilia</taxon>
        <taxon>Desulfomonilales</taxon>
        <taxon>Desulfomonilaceae</taxon>
        <taxon>Desulfomonile</taxon>
    </lineage>
</organism>